<protein>
    <submittedName>
        <fullName evidence="2">Uncharacterized protein</fullName>
    </submittedName>
</protein>
<dbReference type="AlphaFoldDB" id="A0A6C0D2H9"/>
<name>A0A6C0D2H9_9ZZZZ</name>
<reference evidence="2" key="1">
    <citation type="journal article" date="2020" name="Nature">
        <title>Giant virus diversity and host interactions through global metagenomics.</title>
        <authorList>
            <person name="Schulz F."/>
            <person name="Roux S."/>
            <person name="Paez-Espino D."/>
            <person name="Jungbluth S."/>
            <person name="Walsh D.A."/>
            <person name="Denef V.J."/>
            <person name="McMahon K.D."/>
            <person name="Konstantinidis K.T."/>
            <person name="Eloe-Fadrosh E.A."/>
            <person name="Kyrpides N.C."/>
            <person name="Woyke T."/>
        </authorList>
    </citation>
    <scope>NUCLEOTIDE SEQUENCE</scope>
    <source>
        <strain evidence="2">GVMAG-M-3300023174-104</strain>
    </source>
</reference>
<dbReference type="EMBL" id="MN739518">
    <property type="protein sequence ID" value="QHT09905.1"/>
    <property type="molecule type" value="Genomic_DNA"/>
</dbReference>
<accession>A0A6C0D2H9</accession>
<feature type="compositionally biased region" description="Basic and acidic residues" evidence="1">
    <location>
        <begin position="22"/>
        <end position="33"/>
    </location>
</feature>
<sequence length="186" mass="21562">MNPSPSLRISSSSNPIVLQDKNNNHNHDNHNHNNNDNNNNHHSSSDGPFPSPPVQIINNYFGATPSSPPQHDRNHRNHRNHRGDDYSCLRPVYMPIGCNGISSQIMGYVETPCQDPEERILTLPSNPYYRPNYNFIHDFPTIYENVCPDSYPDADAYVEEVTCPNVCPVYSPIKRYRNRYTRYRYR</sequence>
<feature type="compositionally biased region" description="Low complexity" evidence="1">
    <location>
        <begin position="34"/>
        <end position="46"/>
    </location>
</feature>
<proteinExistence type="predicted"/>
<organism evidence="2">
    <name type="scientific">viral metagenome</name>
    <dbReference type="NCBI Taxonomy" id="1070528"/>
    <lineage>
        <taxon>unclassified sequences</taxon>
        <taxon>metagenomes</taxon>
        <taxon>organismal metagenomes</taxon>
    </lineage>
</organism>
<evidence type="ECO:0000256" key="1">
    <source>
        <dbReference type="SAM" id="MobiDB-lite"/>
    </source>
</evidence>
<feature type="region of interest" description="Disordered" evidence="1">
    <location>
        <begin position="1"/>
        <end position="84"/>
    </location>
</feature>
<evidence type="ECO:0000313" key="2">
    <source>
        <dbReference type="EMBL" id="QHT09905.1"/>
    </source>
</evidence>
<feature type="compositionally biased region" description="Low complexity" evidence="1">
    <location>
        <begin position="1"/>
        <end position="16"/>
    </location>
</feature>